<accession>D2VG16</accession>
<dbReference type="Gene3D" id="1.25.40.10">
    <property type="entry name" value="Tetratricopeptide repeat domain"/>
    <property type="match status" value="2"/>
</dbReference>
<dbReference type="STRING" id="5762.D2VG16"/>
<evidence type="ECO:0000313" key="4">
    <source>
        <dbReference type="EMBL" id="EFC44186.1"/>
    </source>
</evidence>
<dbReference type="SUPFAM" id="SSF48452">
    <property type="entry name" value="TPR-like"/>
    <property type="match status" value="2"/>
</dbReference>
<dbReference type="InterPro" id="IPR050498">
    <property type="entry name" value="Ycf3"/>
</dbReference>
<dbReference type="KEGG" id="ngr:NAEGRDRAFT_67820"/>
<dbReference type="GeneID" id="8856731"/>
<feature type="repeat" description="TPR" evidence="3">
    <location>
        <begin position="1"/>
        <end position="26"/>
    </location>
</feature>
<dbReference type="AlphaFoldDB" id="D2VG16"/>
<dbReference type="InParanoid" id="D2VG16"/>
<organism evidence="5">
    <name type="scientific">Naegleria gruberi</name>
    <name type="common">Amoeba</name>
    <dbReference type="NCBI Taxonomy" id="5762"/>
    <lineage>
        <taxon>Eukaryota</taxon>
        <taxon>Discoba</taxon>
        <taxon>Heterolobosea</taxon>
        <taxon>Tetramitia</taxon>
        <taxon>Eutetramitia</taxon>
        <taxon>Vahlkampfiidae</taxon>
        <taxon>Naegleria</taxon>
    </lineage>
</organism>
<dbReference type="InterPro" id="IPR011990">
    <property type="entry name" value="TPR-like_helical_dom_sf"/>
</dbReference>
<name>D2VG16_NAEGR</name>
<dbReference type="Pfam" id="PF00515">
    <property type="entry name" value="TPR_1"/>
    <property type="match status" value="2"/>
</dbReference>
<gene>
    <name evidence="4" type="ORF">NAEGRDRAFT_67820</name>
</gene>
<dbReference type="PANTHER" id="PTHR44858">
    <property type="entry name" value="TETRATRICOPEPTIDE REPEAT PROTEIN 6"/>
    <property type="match status" value="1"/>
</dbReference>
<dbReference type="VEuPathDB" id="AmoebaDB:NAEGRDRAFT_67820"/>
<feature type="repeat" description="TPR" evidence="3">
    <location>
        <begin position="27"/>
        <end position="60"/>
    </location>
</feature>
<dbReference type="InterPro" id="IPR019734">
    <property type="entry name" value="TPR_rpt"/>
</dbReference>
<feature type="repeat" description="TPR" evidence="3">
    <location>
        <begin position="200"/>
        <end position="233"/>
    </location>
</feature>
<dbReference type="EMBL" id="GG738869">
    <property type="protein sequence ID" value="EFC44186.1"/>
    <property type="molecule type" value="Genomic_DNA"/>
</dbReference>
<evidence type="ECO:0000256" key="3">
    <source>
        <dbReference type="PROSITE-ProRule" id="PRU00339"/>
    </source>
</evidence>
<keyword evidence="1" id="KW-0677">Repeat</keyword>
<dbReference type="PANTHER" id="PTHR44858:SF1">
    <property type="entry name" value="UDP-N-ACETYLGLUCOSAMINE--PEPTIDE N-ACETYLGLUCOSAMINYLTRANSFERASE SPINDLY-RELATED"/>
    <property type="match status" value="1"/>
</dbReference>
<dbReference type="Pfam" id="PF13432">
    <property type="entry name" value="TPR_16"/>
    <property type="match status" value="1"/>
</dbReference>
<dbReference type="eggNOG" id="KOG1124">
    <property type="taxonomic scope" value="Eukaryota"/>
</dbReference>
<keyword evidence="5" id="KW-1185">Reference proteome</keyword>
<protein>
    <submittedName>
        <fullName evidence="4">Predicted protein</fullName>
    </submittedName>
</protein>
<dbReference type="OrthoDB" id="2017782at2759"/>
<sequence length="249" mass="29068">MLYYRMKEFNGAFDDFTRAIQLNPNDPIHYYNRGNISRRRGNYSEALKDYDRALELNANFSQVLTMRGATYFEIEEFEKAIADCERSIALDPSDNCNLLVRGKSYFKSGNLIAAFADLMDYLKTEQNNSDALSYLVKLYKIMKQFDTAYEFLLHIGEIEGLSFENVYERAECLEEMKNYPLAIKHWTAIMDNEPQNPRIMEILLRRGQCYMENKEFSNAIKDFQSVIESTSSENELKESAKQLIQACEQ</sequence>
<evidence type="ECO:0000313" key="5">
    <source>
        <dbReference type="Proteomes" id="UP000006671"/>
    </source>
</evidence>
<proteinExistence type="predicted"/>
<evidence type="ECO:0000256" key="1">
    <source>
        <dbReference type="ARBA" id="ARBA00022737"/>
    </source>
</evidence>
<reference evidence="4 5" key="1">
    <citation type="journal article" date="2010" name="Cell">
        <title>The genome of Naegleria gruberi illuminates early eukaryotic versatility.</title>
        <authorList>
            <person name="Fritz-Laylin L.K."/>
            <person name="Prochnik S.E."/>
            <person name="Ginger M.L."/>
            <person name="Dacks J.B."/>
            <person name="Carpenter M.L."/>
            <person name="Field M.C."/>
            <person name="Kuo A."/>
            <person name="Paredez A."/>
            <person name="Chapman J."/>
            <person name="Pham J."/>
            <person name="Shu S."/>
            <person name="Neupane R."/>
            <person name="Cipriano M."/>
            <person name="Mancuso J."/>
            <person name="Tu H."/>
            <person name="Salamov A."/>
            <person name="Lindquist E."/>
            <person name="Shapiro H."/>
            <person name="Lucas S."/>
            <person name="Grigoriev I.V."/>
            <person name="Cande W.Z."/>
            <person name="Fulton C."/>
            <person name="Rokhsar D.S."/>
            <person name="Dawson S.C."/>
        </authorList>
    </citation>
    <scope>NUCLEOTIDE SEQUENCE [LARGE SCALE GENOMIC DNA]</scope>
    <source>
        <strain evidence="4 5">NEG-M</strain>
    </source>
</reference>
<dbReference type="PROSITE" id="PS50005">
    <property type="entry name" value="TPR"/>
    <property type="match status" value="4"/>
</dbReference>
<feature type="repeat" description="TPR" evidence="3">
    <location>
        <begin position="61"/>
        <end position="94"/>
    </location>
</feature>
<dbReference type="PROSITE" id="PS50293">
    <property type="entry name" value="TPR_REGION"/>
    <property type="match status" value="1"/>
</dbReference>
<dbReference type="SMART" id="SM00028">
    <property type="entry name" value="TPR"/>
    <property type="match status" value="5"/>
</dbReference>
<dbReference type="Proteomes" id="UP000006671">
    <property type="component" value="Unassembled WGS sequence"/>
</dbReference>
<dbReference type="RefSeq" id="XP_002676930.1">
    <property type="nucleotide sequence ID" value="XM_002676884.1"/>
</dbReference>
<keyword evidence="2 3" id="KW-0802">TPR repeat</keyword>
<evidence type="ECO:0000256" key="2">
    <source>
        <dbReference type="ARBA" id="ARBA00022803"/>
    </source>
</evidence>